<name>A0A4R3LS35_9HYPH</name>
<dbReference type="EMBL" id="SMAI01000010">
    <property type="protein sequence ID" value="TCT03151.1"/>
    <property type="molecule type" value="Genomic_DNA"/>
</dbReference>
<gene>
    <name evidence="2" type="ORF">EDC64_11014</name>
</gene>
<sequence length="241" mass="26133">MDIASYNVKIYADGADLEGMIGTYRKYPFVKGFTTNPTLMHKAGVTDYESFARKVLEAIPDRPISFEVFSDDFDEMEHQARHIATWGEHVYVKMPVTNTAGESAAPLIRRLADAGVKQNVTAIMTVKQVYVVAEALAGGPPSNISIFAGRVADIGIDPVPMMHAAAAIVAPEPQIELIWASAREALNIVHAHQVGCHIITATPDQIAKAAAFGRKTPEDLSLEAVRIFRTDSLAAGFTLKL</sequence>
<evidence type="ECO:0000256" key="1">
    <source>
        <dbReference type="ARBA" id="ARBA00023270"/>
    </source>
</evidence>
<protein>
    <submittedName>
        <fullName evidence="2">Transaldolase</fullName>
    </submittedName>
</protein>
<keyword evidence="1" id="KW-0704">Schiff base</keyword>
<dbReference type="InterPro" id="IPR013785">
    <property type="entry name" value="Aldolase_TIM"/>
</dbReference>
<dbReference type="SUPFAM" id="SSF51569">
    <property type="entry name" value="Aldolase"/>
    <property type="match status" value="1"/>
</dbReference>
<dbReference type="OrthoDB" id="9807051at2"/>
<evidence type="ECO:0000313" key="2">
    <source>
        <dbReference type="EMBL" id="TCT03151.1"/>
    </source>
</evidence>
<reference evidence="2 3" key="1">
    <citation type="submission" date="2019-03" db="EMBL/GenBank/DDBJ databases">
        <title>Genomic Encyclopedia of Type Strains, Phase IV (KMG-IV): sequencing the most valuable type-strain genomes for metagenomic binning, comparative biology and taxonomic classification.</title>
        <authorList>
            <person name="Goeker M."/>
        </authorList>
    </citation>
    <scope>NUCLEOTIDE SEQUENCE [LARGE SCALE GENOMIC DNA]</scope>
    <source>
        <strain evidence="2 3">DSM 9035</strain>
    </source>
</reference>
<dbReference type="InterPro" id="IPR011861">
    <property type="entry name" value="Transald_staph-type"/>
</dbReference>
<dbReference type="NCBIfam" id="TIGR02134">
    <property type="entry name" value="transald_staph"/>
    <property type="match status" value="1"/>
</dbReference>
<dbReference type="RefSeq" id="WP_132032874.1">
    <property type="nucleotide sequence ID" value="NZ_SMAI01000010.1"/>
</dbReference>
<dbReference type="PANTHER" id="PTHR10683">
    <property type="entry name" value="TRANSALDOLASE"/>
    <property type="match status" value="1"/>
</dbReference>
<dbReference type="PANTHER" id="PTHR10683:SF40">
    <property type="entry name" value="FRUCTOSE-6-PHOSPHATE ALDOLASE 1-RELATED"/>
    <property type="match status" value="1"/>
</dbReference>
<accession>A0A4R3LS35</accession>
<dbReference type="InterPro" id="IPR001585">
    <property type="entry name" value="TAL/FSA"/>
</dbReference>
<organism evidence="2 3">
    <name type="scientific">Aquabacter spiritensis</name>
    <dbReference type="NCBI Taxonomy" id="933073"/>
    <lineage>
        <taxon>Bacteria</taxon>
        <taxon>Pseudomonadati</taxon>
        <taxon>Pseudomonadota</taxon>
        <taxon>Alphaproteobacteria</taxon>
        <taxon>Hyphomicrobiales</taxon>
        <taxon>Xanthobacteraceae</taxon>
        <taxon>Aquabacter</taxon>
    </lineage>
</organism>
<comment type="caution">
    <text evidence="2">The sequence shown here is derived from an EMBL/GenBank/DDBJ whole genome shotgun (WGS) entry which is preliminary data.</text>
</comment>
<dbReference type="Gene3D" id="3.20.20.70">
    <property type="entry name" value="Aldolase class I"/>
    <property type="match status" value="1"/>
</dbReference>
<proteinExistence type="predicted"/>
<dbReference type="Proteomes" id="UP000294664">
    <property type="component" value="Unassembled WGS sequence"/>
</dbReference>
<evidence type="ECO:0000313" key="3">
    <source>
        <dbReference type="Proteomes" id="UP000294664"/>
    </source>
</evidence>
<keyword evidence="3" id="KW-1185">Reference proteome</keyword>
<dbReference type="Pfam" id="PF00923">
    <property type="entry name" value="TAL_FSA"/>
    <property type="match status" value="1"/>
</dbReference>
<dbReference type="AlphaFoldDB" id="A0A4R3LS35"/>
<dbReference type="GO" id="GO:0005975">
    <property type="term" value="P:carbohydrate metabolic process"/>
    <property type="evidence" value="ECO:0007669"/>
    <property type="project" value="InterPro"/>
</dbReference>